<dbReference type="EMBL" id="JABELX010000010">
    <property type="protein sequence ID" value="NNH73345.1"/>
    <property type="molecule type" value="Genomic_DNA"/>
</dbReference>
<keyword evidence="5" id="KW-1185">Reference proteome</keyword>
<accession>A0A849CAN6</accession>
<dbReference type="RefSeq" id="WP_157551959.1">
    <property type="nucleotide sequence ID" value="NZ_JABELX010000010.1"/>
</dbReference>
<evidence type="ECO:0000313" key="4">
    <source>
        <dbReference type="EMBL" id="NNH73345.1"/>
    </source>
</evidence>
<reference evidence="4 5" key="1">
    <citation type="submission" date="2020-05" db="EMBL/GenBank/DDBJ databases">
        <title>MicrobeNet Type strains.</title>
        <authorList>
            <person name="Nicholson A.C."/>
        </authorList>
    </citation>
    <scope>NUCLEOTIDE SEQUENCE [LARGE SCALE GENOMIC DNA]</scope>
    <source>
        <strain evidence="4 5">JCM 3224</strain>
    </source>
</reference>
<feature type="compositionally biased region" description="Low complexity" evidence="1">
    <location>
        <begin position="168"/>
        <end position="194"/>
    </location>
</feature>
<dbReference type="Proteomes" id="UP000586827">
    <property type="component" value="Unassembled WGS sequence"/>
</dbReference>
<gene>
    <name evidence="4" type="ORF">HLB23_26405</name>
</gene>
<feature type="compositionally biased region" description="Pro residues" evidence="1">
    <location>
        <begin position="61"/>
        <end position="73"/>
    </location>
</feature>
<dbReference type="InterPro" id="IPR058330">
    <property type="entry name" value="DUF8017"/>
</dbReference>
<feature type="compositionally biased region" description="Basic and acidic residues" evidence="1">
    <location>
        <begin position="1"/>
        <end position="13"/>
    </location>
</feature>
<name>A0A849CAN6_9NOCA</name>
<feature type="transmembrane region" description="Helical" evidence="2">
    <location>
        <begin position="136"/>
        <end position="157"/>
    </location>
</feature>
<feature type="region of interest" description="Disordered" evidence="1">
    <location>
        <begin position="160"/>
        <end position="199"/>
    </location>
</feature>
<evidence type="ECO:0000256" key="1">
    <source>
        <dbReference type="SAM" id="MobiDB-lite"/>
    </source>
</evidence>
<evidence type="ECO:0000313" key="5">
    <source>
        <dbReference type="Proteomes" id="UP000586827"/>
    </source>
</evidence>
<sequence>MTSGSDDRNDDATQHNPEWWEGVPEQGSQWQPPQGPPQQPVVPPADPTVVRGGYGPQGIPGTPPGYGPYPTQPPDSDGAYQSGPTPQPPGPNPYQSGPHPYQPGANPYQSGPPGPPYGGPPGPPYGPPPGGNRKGLLFGGIGLLVVVLVAVVVVVLVNRDSDPPPITQPTTSVPATTTGSPTTTRPTTTAPRSQNPTIPGYQVVVPTDVEAAWDIPQDWTIDQTTSEFSAGGETVPVAGLATEGVNYCSGMVRTNMFLSVSQQADPTAAAKDIGEKVARIGWSVGSGVQSGAAEPLTNSDQTLHGVFLETTGTFTAADPACAKSLSVYTFAVAGGSSTLVLTIAADTGVDRAVDPTFAKRLLAPPSA</sequence>
<feature type="region of interest" description="Disordered" evidence="1">
    <location>
        <begin position="1"/>
        <end position="130"/>
    </location>
</feature>
<dbReference type="AlphaFoldDB" id="A0A849CAN6"/>
<organism evidence="4 5">
    <name type="scientific">Nocardia uniformis</name>
    <dbReference type="NCBI Taxonomy" id="53432"/>
    <lineage>
        <taxon>Bacteria</taxon>
        <taxon>Bacillati</taxon>
        <taxon>Actinomycetota</taxon>
        <taxon>Actinomycetes</taxon>
        <taxon>Mycobacteriales</taxon>
        <taxon>Nocardiaceae</taxon>
        <taxon>Nocardia</taxon>
    </lineage>
</organism>
<comment type="caution">
    <text evidence="4">The sequence shown here is derived from an EMBL/GenBank/DDBJ whole genome shotgun (WGS) entry which is preliminary data.</text>
</comment>
<keyword evidence="2" id="KW-0472">Membrane</keyword>
<evidence type="ECO:0000259" key="3">
    <source>
        <dbReference type="Pfam" id="PF26056"/>
    </source>
</evidence>
<dbReference type="Pfam" id="PF26056">
    <property type="entry name" value="DUF8017"/>
    <property type="match status" value="1"/>
</dbReference>
<protein>
    <recommendedName>
        <fullName evidence="3">DUF8017 domain-containing protein</fullName>
    </recommendedName>
</protein>
<dbReference type="PRINTS" id="PR01217">
    <property type="entry name" value="PRICHEXTENSN"/>
</dbReference>
<feature type="compositionally biased region" description="Pro residues" evidence="1">
    <location>
        <begin position="110"/>
        <end position="130"/>
    </location>
</feature>
<keyword evidence="2" id="KW-1133">Transmembrane helix</keyword>
<evidence type="ECO:0000256" key="2">
    <source>
        <dbReference type="SAM" id="Phobius"/>
    </source>
</evidence>
<feature type="compositionally biased region" description="Pro residues" evidence="1">
    <location>
        <begin position="33"/>
        <end position="46"/>
    </location>
</feature>
<feature type="domain" description="DUF8017" evidence="3">
    <location>
        <begin position="195"/>
        <end position="362"/>
    </location>
</feature>
<keyword evidence="2" id="KW-0812">Transmembrane</keyword>
<proteinExistence type="predicted"/>